<evidence type="ECO:0000256" key="1">
    <source>
        <dbReference type="SAM" id="MobiDB-lite"/>
    </source>
</evidence>
<keyword evidence="2" id="KW-0812">Transmembrane</keyword>
<accession>F5XHP9</accession>
<keyword evidence="4" id="KW-1185">Reference proteome</keyword>
<dbReference type="Proteomes" id="UP000007947">
    <property type="component" value="Chromosome"/>
</dbReference>
<protein>
    <recommendedName>
        <fullName evidence="5">GH18 domain-containing protein</fullName>
    </recommendedName>
</protein>
<feature type="compositionally biased region" description="Basic and acidic residues" evidence="1">
    <location>
        <begin position="15"/>
        <end position="29"/>
    </location>
</feature>
<dbReference type="RefSeq" id="WP_013861083.1">
    <property type="nucleotide sequence ID" value="NC_015635.1"/>
</dbReference>
<dbReference type="STRING" id="1032480.MLP_01800"/>
<dbReference type="eggNOG" id="COG1649">
    <property type="taxonomic scope" value="Bacteria"/>
</dbReference>
<evidence type="ECO:0000313" key="3">
    <source>
        <dbReference type="EMBL" id="BAK33194.1"/>
    </source>
</evidence>
<organism evidence="3 4">
    <name type="scientific">Microlunatus phosphovorus (strain ATCC 700054 / DSM 10555 / JCM 9379 / NBRC 101784 / NCIMB 13414 / VKM Ac-1990 / NM-1)</name>
    <dbReference type="NCBI Taxonomy" id="1032480"/>
    <lineage>
        <taxon>Bacteria</taxon>
        <taxon>Bacillati</taxon>
        <taxon>Actinomycetota</taxon>
        <taxon>Actinomycetes</taxon>
        <taxon>Propionibacteriales</taxon>
        <taxon>Propionibacteriaceae</taxon>
        <taxon>Microlunatus</taxon>
    </lineage>
</organism>
<dbReference type="AlphaFoldDB" id="F5XHP9"/>
<reference evidence="3 4" key="1">
    <citation type="submission" date="2011-05" db="EMBL/GenBank/DDBJ databases">
        <title>Whole genome sequence of Microlunatus phosphovorus NM-1.</title>
        <authorList>
            <person name="Hosoyama A."/>
            <person name="Sasaki K."/>
            <person name="Harada T."/>
            <person name="Igarashi R."/>
            <person name="Kawakoshi A."/>
            <person name="Sasagawa M."/>
            <person name="Fukada J."/>
            <person name="Nakamura S."/>
            <person name="Katano Y."/>
            <person name="Hanada S."/>
            <person name="Kamagata Y."/>
            <person name="Nakamura N."/>
            <person name="Yamazaki S."/>
            <person name="Fujita N."/>
        </authorList>
    </citation>
    <scope>NUCLEOTIDE SEQUENCE [LARGE SCALE GENOMIC DNA]</scope>
    <source>
        <strain evidence="4">ATCC 700054 / DSM 10555 / JCM 9379 / NBRC 101784 / NCIMB 13414 / VKM Ac-1990 / NM-1</strain>
    </source>
</reference>
<evidence type="ECO:0000313" key="4">
    <source>
        <dbReference type="Proteomes" id="UP000007947"/>
    </source>
</evidence>
<feature type="transmembrane region" description="Helical" evidence="2">
    <location>
        <begin position="36"/>
        <end position="61"/>
    </location>
</feature>
<gene>
    <name evidence="3" type="ordered locus">MLP_01800</name>
</gene>
<keyword evidence="2" id="KW-0472">Membrane</keyword>
<evidence type="ECO:0008006" key="5">
    <source>
        <dbReference type="Google" id="ProtNLM"/>
    </source>
</evidence>
<evidence type="ECO:0000256" key="2">
    <source>
        <dbReference type="SAM" id="Phobius"/>
    </source>
</evidence>
<dbReference type="EMBL" id="AP012204">
    <property type="protein sequence ID" value="BAK33194.1"/>
    <property type="molecule type" value="Genomic_DNA"/>
</dbReference>
<name>F5XHP9_MICPN</name>
<dbReference type="KEGG" id="mph:MLP_01800"/>
<feature type="region of interest" description="Disordered" evidence="1">
    <location>
        <begin position="1"/>
        <end position="30"/>
    </location>
</feature>
<dbReference type="HOGENOM" id="CLU_749485_0_0_11"/>
<proteinExistence type="predicted"/>
<keyword evidence="2" id="KW-1133">Transmembrane helix</keyword>
<sequence length="425" mass="45285">MDDAAPTDGGPASGEPDRGRPGGRGPERAPRRRRGIAVAMMALFVVIAIVVVLLPAGARWYTNRVPSDLRPSQAPEQLRSLSIDFGMVVDPKTDWAAVRRHLDQVGATAVALNAGRVEFTAFDWPAHPEVAAEPGTDHLAVAARQLRVGADGTQREVSLIVDAFIPEWIKSDPSVGGIGVEGKRGPYTASASQLYSGEVGDRLVAYVAALGERYDPSAIEITELFLSFYTYGPDDLALYRQLTGAADWPRSPDGSINQLDPSIGIWRSQVLAHLLGRMRTALDGVRNGQGRDIKLVMDVRVDWTNPAAGRPFSGQDYAILLESADLLQVWAYLGSTTAKGSVRAPSEITRLTGALNGAGLDMSRFIMSVGLWTGAPGAEPPGRLGPAVLGEAVTAATSNGISAVNVTPYSLMSNAHWTALARVWN</sequence>
<dbReference type="OrthoDB" id="4398529at2"/>